<feature type="domain" description="C2H2-type" evidence="6">
    <location>
        <begin position="1327"/>
        <end position="1354"/>
    </location>
</feature>
<dbReference type="PANTHER" id="PTHR16166:SF93">
    <property type="entry name" value="INTERMEMBRANE LIPID TRANSFER PROTEIN VPS13"/>
    <property type="match status" value="1"/>
</dbReference>
<evidence type="ECO:0000313" key="8">
    <source>
        <dbReference type="Proteomes" id="UP000310200"/>
    </source>
</evidence>
<dbReference type="PROSITE" id="PS00028">
    <property type="entry name" value="ZINC_FINGER_C2H2_1"/>
    <property type="match status" value="7"/>
</dbReference>
<dbReference type="InterPro" id="IPR026854">
    <property type="entry name" value="VPS13_N"/>
</dbReference>
<dbReference type="InterPro" id="IPR056748">
    <property type="entry name" value="VPS13-like_C"/>
</dbReference>
<evidence type="ECO:0000259" key="6">
    <source>
        <dbReference type="PROSITE" id="PS50157"/>
    </source>
</evidence>
<gene>
    <name evidence="7" type="ORF">DBV15_02171</name>
</gene>
<organism evidence="7 8">
    <name type="scientific">Temnothorax longispinosus</name>
    <dbReference type="NCBI Taxonomy" id="300112"/>
    <lineage>
        <taxon>Eukaryota</taxon>
        <taxon>Metazoa</taxon>
        <taxon>Ecdysozoa</taxon>
        <taxon>Arthropoda</taxon>
        <taxon>Hexapoda</taxon>
        <taxon>Insecta</taxon>
        <taxon>Pterygota</taxon>
        <taxon>Neoptera</taxon>
        <taxon>Endopterygota</taxon>
        <taxon>Hymenoptera</taxon>
        <taxon>Apocrita</taxon>
        <taxon>Aculeata</taxon>
        <taxon>Formicoidea</taxon>
        <taxon>Formicidae</taxon>
        <taxon>Myrmicinae</taxon>
        <taxon>Temnothorax</taxon>
    </lineage>
</organism>
<feature type="compositionally biased region" description="Acidic residues" evidence="5">
    <location>
        <begin position="3640"/>
        <end position="3657"/>
    </location>
</feature>
<dbReference type="GO" id="GO:0006869">
    <property type="term" value="P:lipid transport"/>
    <property type="evidence" value="ECO:0007669"/>
    <property type="project" value="UniProtKB-KW"/>
</dbReference>
<dbReference type="GO" id="GO:0008270">
    <property type="term" value="F:zinc ion binding"/>
    <property type="evidence" value="ECO:0007669"/>
    <property type="project" value="UniProtKB-KW"/>
</dbReference>
<comment type="caution">
    <text evidence="7">The sequence shown here is derived from an EMBL/GenBank/DDBJ whole genome shotgun (WGS) entry which is preliminary data.</text>
</comment>
<dbReference type="Pfam" id="PF12624">
    <property type="entry name" value="VPS13_N"/>
    <property type="match status" value="1"/>
</dbReference>
<dbReference type="InterPro" id="IPR009543">
    <property type="entry name" value="VPS13_VAB"/>
</dbReference>
<dbReference type="EMBL" id="QBLH01003504">
    <property type="protein sequence ID" value="TGZ37893.1"/>
    <property type="molecule type" value="Genomic_DNA"/>
</dbReference>
<feature type="domain" description="C2H2-type" evidence="6">
    <location>
        <begin position="1446"/>
        <end position="1473"/>
    </location>
</feature>
<dbReference type="SMART" id="SM00355">
    <property type="entry name" value="ZnF_C2H2"/>
    <property type="match status" value="23"/>
</dbReference>
<feature type="compositionally biased region" description="Basic and acidic residues" evidence="5">
    <location>
        <begin position="773"/>
        <end position="783"/>
    </location>
</feature>
<evidence type="ECO:0000256" key="4">
    <source>
        <dbReference type="PROSITE-ProRule" id="PRU00042"/>
    </source>
</evidence>
<feature type="domain" description="C2H2-type" evidence="6">
    <location>
        <begin position="951"/>
        <end position="978"/>
    </location>
</feature>
<name>A0A4S2JPP5_9HYME</name>
<dbReference type="PANTHER" id="PTHR16166">
    <property type="entry name" value="VACUOLAR PROTEIN SORTING-ASSOCIATED PROTEIN VPS13"/>
    <property type="match status" value="1"/>
</dbReference>
<feature type="region of interest" description="Disordered" evidence="5">
    <location>
        <begin position="4401"/>
        <end position="4435"/>
    </location>
</feature>
<dbReference type="STRING" id="300112.A0A4S2JPP5"/>
<dbReference type="Pfam" id="PF25037">
    <property type="entry name" value="VPS13_C"/>
    <property type="match status" value="1"/>
</dbReference>
<keyword evidence="4" id="KW-0863">Zinc-finger</keyword>
<feature type="region of interest" description="Disordered" evidence="5">
    <location>
        <begin position="3767"/>
        <end position="3786"/>
    </location>
</feature>
<evidence type="ECO:0000256" key="2">
    <source>
        <dbReference type="ARBA" id="ARBA00022448"/>
    </source>
</evidence>
<feature type="compositionally biased region" description="Basic residues" evidence="5">
    <location>
        <begin position="56"/>
        <end position="72"/>
    </location>
</feature>
<keyword evidence="4" id="KW-0479">Metal-binding</keyword>
<feature type="region of interest" description="Disordered" evidence="5">
    <location>
        <begin position="769"/>
        <end position="789"/>
    </location>
</feature>
<keyword evidence="4" id="KW-0862">Zinc</keyword>
<keyword evidence="8" id="KW-1185">Reference proteome</keyword>
<dbReference type="InterPro" id="IPR013087">
    <property type="entry name" value="Znf_C2H2_type"/>
</dbReference>
<dbReference type="Pfam" id="PF25033">
    <property type="entry name" value="VPS13_M"/>
    <property type="match status" value="1"/>
</dbReference>
<feature type="domain" description="C2H2-type" evidence="6">
    <location>
        <begin position="1175"/>
        <end position="1202"/>
    </location>
</feature>
<feature type="compositionally biased region" description="Polar residues" evidence="5">
    <location>
        <begin position="4401"/>
        <end position="4421"/>
    </location>
</feature>
<feature type="domain" description="C2H2-type" evidence="6">
    <location>
        <begin position="1418"/>
        <end position="1445"/>
    </location>
</feature>
<dbReference type="Proteomes" id="UP000310200">
    <property type="component" value="Unassembled WGS sequence"/>
</dbReference>
<dbReference type="GO" id="GO:0045053">
    <property type="term" value="P:protein retention in Golgi apparatus"/>
    <property type="evidence" value="ECO:0007669"/>
    <property type="project" value="TreeGrafter"/>
</dbReference>
<dbReference type="InterPro" id="IPR036236">
    <property type="entry name" value="Znf_C2H2_sf"/>
</dbReference>
<feature type="region of interest" description="Disordered" evidence="5">
    <location>
        <begin position="1348"/>
        <end position="1392"/>
    </location>
</feature>
<keyword evidence="2" id="KW-0813">Transport</keyword>
<dbReference type="PROSITE" id="PS50157">
    <property type="entry name" value="ZINC_FINGER_C2H2_2"/>
    <property type="match status" value="6"/>
</dbReference>
<feature type="compositionally biased region" description="Acidic residues" evidence="5">
    <location>
        <begin position="125"/>
        <end position="162"/>
    </location>
</feature>
<dbReference type="InterPro" id="IPR056747">
    <property type="entry name" value="VPS13-like_M"/>
</dbReference>
<dbReference type="InterPro" id="IPR026847">
    <property type="entry name" value="VPS13"/>
</dbReference>
<dbReference type="FunFam" id="3.30.160.60:FF:000894">
    <property type="entry name" value="Uncharacterized protein, isoform C"/>
    <property type="match status" value="1"/>
</dbReference>
<evidence type="ECO:0000313" key="7">
    <source>
        <dbReference type="EMBL" id="TGZ37893.1"/>
    </source>
</evidence>
<feature type="region of interest" description="Disordered" evidence="5">
    <location>
        <begin position="1"/>
        <end position="162"/>
    </location>
</feature>
<accession>A0A4S2JPP5</accession>
<dbReference type="GO" id="GO:0006623">
    <property type="term" value="P:protein targeting to vacuole"/>
    <property type="evidence" value="ECO:0007669"/>
    <property type="project" value="TreeGrafter"/>
</dbReference>
<dbReference type="Pfam" id="PF25036">
    <property type="entry name" value="VPS13_VAB"/>
    <property type="match status" value="1"/>
</dbReference>
<dbReference type="SUPFAM" id="SSF57667">
    <property type="entry name" value="beta-beta-alpha zinc fingers"/>
    <property type="match status" value="5"/>
</dbReference>
<feature type="region of interest" description="Disordered" evidence="5">
    <location>
        <begin position="337"/>
        <end position="370"/>
    </location>
</feature>
<reference evidence="7 8" key="1">
    <citation type="journal article" date="2019" name="Philos. Trans. R. Soc. Lond., B, Biol. Sci.">
        <title>Ant behaviour and brain gene expression of defending hosts depend on the ecological success of the intruding social parasite.</title>
        <authorList>
            <person name="Kaur R."/>
            <person name="Stoldt M."/>
            <person name="Jongepier E."/>
            <person name="Feldmeyer B."/>
            <person name="Menzel F."/>
            <person name="Bornberg-Bauer E."/>
            <person name="Foitzik S."/>
        </authorList>
    </citation>
    <scope>NUCLEOTIDE SEQUENCE [LARGE SCALE GENOMIC DNA]</scope>
    <source>
        <tissue evidence="7">Whole body</tissue>
    </source>
</reference>
<feature type="compositionally biased region" description="Low complexity" evidence="5">
    <location>
        <begin position="1359"/>
        <end position="1391"/>
    </location>
</feature>
<evidence type="ECO:0000256" key="1">
    <source>
        <dbReference type="ARBA" id="ARBA00006545"/>
    </source>
</evidence>
<comment type="similarity">
    <text evidence="1">Belongs to the VPS13 family.</text>
</comment>
<evidence type="ECO:0000256" key="3">
    <source>
        <dbReference type="ARBA" id="ARBA00023055"/>
    </source>
</evidence>
<sequence length="5073" mass="576726">MWRESGERPESDDDDASRWTMQRTARAAMFPAAGKGERRSLRGSARLSSKMSGKLPRLRALRPRPQQQRRARTGPVLAVGVATPRPEGNLKGAVATSHEVEHDAKRRHHDAKKGTAGAVSQASVMDEEDNDDELTMTASVDEEDEEAEVEEEEEREEDEDEETILDVDVDVDVDVAVDTEETIDVEASEQQASYECKTCEPSKTLPSIKAYFEHLRKEHKYKGKNGHSPVENRCPACSYVAVNVKDLENHQRVHHLKRKFFRCAKCAYVTHIRARYTKHVKYHSMPMIKCAACDFSSAYKWNLERHMRNHGGGGAFKCRACNFTADIRQSLTVHESYHHDPPVGQVNRKSTNAFERKPRNSPKRYNQVGASDFREALNKNESTTTSASSSASFVSDHSLRSLDAKKSALASAECIALKCEEKGCQFITAWDSEMQRHLAECHAPVVPSKPRKPLPMLIPLSLAPASPKSNNAHGNSGPPTTLLKVPRVRVRPELAQIARDTELAKMYGNKEAATSKKNLSTAAGVFERKNASFFDKLKEKLTTTATSINNGVPEVAVSSETDLKCWCTFKASSMEELACHKQTHHTALSVSVGTTRCPKCRRRCKSTADLHTHMQCCHSRNDATPSIDSSLEKVTNRSDVRMTLYRDEYSFPSHVDWDANLRGLNSSGPPFEGGPTHPSGRRVFKCPHCPFWASTASRFHVHIVGHLNRKPFECSMCAYRSNWRWDITKHIKLKAAKDAVHTSARVLMTDETGRRNYSKYNKYLAQVEQQSWDEDRMEQRSIEETNSEESSTKLLIVGNKEYVPITGSSSQSPVTILPSSEANQNSHSVDVSLRPPPPLKAAQIRSRGQSLLKNTPITMHFTTPSGGGAVSISPAMDESKRTQWKCKRCNYRDTNKNNVLLHVKSHYESADHESIEERNPFGCGDCPFSASDAATLSLHRMHHRPNLEAIFKCYLCPYYVSTKAELLEHARLHGEELAAMHQHNIDLQFSNSKNQSQQVSISESGVSQTKDESSIEQVIQITSRSNVTASSKIAGAQPQPPPPPSLLLDTRAFSDAPLVWVSRLDGTLTKMLKCRHCPYVSSRRAEVRDHETMHVDMPTHGPLIACTDCSFTCSRREVMIAHTEMHSGSLGTVHCLVDETRPDAQQVSDLATLLGMAHTPVLGTEPDLQDSRLVHCCGKCPARFLCEKELRIHLRYHTTELAYSCQWCSYAARQPAHLLAHQKAHSTEYQERTKYLLSLYGHSQRYPPPATACVEAENREDNDSVPNVAWIVVEINENANASYNSINGTIVQRPGGQVFTCAKCPARYFKLDALEYHMTLHGSNNRFKCNDCDYSSKTAQNLMKHQAVHRRHTETTEVTAEVPSTITTTTTADSAPTSSPGSPQQSSPDPQFGIFMRGNPNFVYPGYLRNGRLKEKRYKCHKCPSAFEKREQYRVHLTLHGAKQRYRCDTCDYSVKYYANYVQHLKKHQANAEAQASRRQFEDDRISVDNDSITDIVASKSSRKSLRSSATAVNMLAVLSSVNNASNVNNNAAIQPSNQDKQSFLLMQKKGIISSTGEADAETIRCQSCPFSTSDKDVMDAHKRRHGIERMTPPCPHCDYIPRKDENIGEHIKLHFTRLYKPESYLIVELLTLTMEKVSANSKNEKGQRLKELLFKECADGRFLPLAESINSLSLGTSSTIKSVKEKVTVDPNTGETKHHRVATQTTTTATMFEGAIAAFLNRLLGRYVEDLDTEQFNVGIFSGDTCLTDLKLKPEALYQLGLPIRVEIGLIGKIILKIPWSGLFSQPIVICIEDVYAVAVPALSGPYDPEIQKRLMRAEKKKILEDLKEDEIFRAGLPPQLFDGLLASVTKNFQITINNVHIRYEEKILRNFLCACGICIQSISITTTNNKWKPGVCATNSQTVYQLIRAESLSVYMDHDTESCINVQGNWDLSTLLAWKITMHRALQTFGMKNKEFQFLLKPFTAKIKVIIHKGTETQASRMLVDIVLQDVAMQLSEAQYATFCHIYDSLLRATINRPHAKYRPEKSVYEEPSSWWKYAYNFVLNHYIKPYTWSHIANHRKNYRKYKEACIQSLQRPNDTELKLDMQKHEDNLTILNIVIAREHARQELRNKDIERECQITTMSPSEDVNAETVLPDNDQAQNITNQCNKNEHQNSLLGVTENSSVSKIKSGKTLKQIDYKLNFTLANCCLSLLSKGKEMLIVTVTQFLTSIEARPTLLAFKISVRAESFVVEAISTDGDLVPLITVDNVLTGNVSTYFLAIDFEKNGLNMDPIFEVAVKLEAIEVTYHHFAIVEIINFFKFNTNYLHDTIRGIYRLWDCVKRRYLNFVDDIVSQTLRISFKIDIKSPYIIFPEHGSIQKGGHILVLDLGNITLTNELQATNLQLEDATLMELEELLYDRLNMVFSGAQILFCHSGDDWRSARKRSDSEYHLLPKLQANVTISYSIRPEYRQLPRTKLNVHISNVKLNLSESKLRLLTYFLNKLLVVYENNIEKYKATLKNSISGRKSSIIFISTKELMKVQSSVCLPSVTITHSDFKSVIKEVVTNVPKLDRSVVSSEVSEEDLELLSKTINLSGFDDNISPCNHINLLLRFAIGEFSVNLEDMTDSREQPYLNLRLHTLYYETAVMEYGVAVQFGIGSIFLVDKTNAGVTGSYLELISTDESYEVLVVSYRKVKSNCPDFKSHFKNIERSLVVNLLNINVNFHRSALLKMKDYWHKFKAVCHDTLLFKYAEKTCSNIMKWEQRNTDPPIPPGAIKLNYSTRLSSLVVRFCDKDIDLMEIKILGLENDCIYNANERMVLRAHLRSILAEDLIDDTLYSKILTTDEDKVFDLKYVRHTPRLYKCSDIDTNQDDVMSDGTFKLSIGRINCVIISKILYDLRNFIIPFTSTYYTRFLYYLKNKFVGGIELFKKSATKLHIFIDIQGPTFLLPQKKDAPSLLVFDTGILSVENFFKNSGQSVQSSKMTASDSNPLIIDNILVKLKSMTVSRAIMTLTRDLEVQEPIIEPIQIQLDIKRKTEYRSIIELQTYGLFNMQGAIDVVNINLSQRDLKSLISVWQDNISKIPLLKKIGETEDRISAQDSQKNANHDDDVMVKKLENFLTHNETALCEVNIKLALEGLQLNLFMDTEEVLSSPVRDLNHGLCKLSFGETINTWDFYSDKSLKMKLSLQSCLLQDTRKDSVVEKRIIQSPATSLEKNLEFCISVSMSPIVDVTYSRTQAEEKCFDVLIQDIRINLSVPFLMHLGRYFLDSLPGEQIEKGIINHGYDNNNQTNRNALNAEIDKLNRSQYFKEQPGTSISIRIQKPDIFLFGDLEKSSTHVIRMQAEVFIESSRHSRSSSIVCTLTNVNAKTKGQGNYESPCWLLRPCDVEICKKKLSCGNEEITVAINGINIHLSAEVIHTFIDILNEASTFLNSINSKPDDGSNQNANAHNNLWTPRKVSSIPYKKTDEGETELYRRRRDHVTFNLRPVLICLLLEMENAVGRFPVMKMETIITATVNDWRNNFHFESNVKLHAFCYNRARQNWEPFVEFYTKDDANYKPWEFTIKIYRGEANLINSNWTDPCHHIKQDPMKVRKRYAQYNGEDMADMTFIGPDADMISITRTDPETYVTYEDESDTDDDESDTKLTRISSYLFNNNSDDEESDSDDSSTNEDEEFELILDCNPECYNPVARPPTKTTLTAPYIILCSEEKINITITQDMIATWNAMSNAFTQARVGIPFVPTNARELTVLNDIGHASRVELLVQEQVDGNSDTRVVAAYSFHDGSSPVSVPSSPENEQTDLTSPQWAGKETTLIVSECKFFPIDSPVNIYKSITGELLRVVFEGFEDVLVYCPKKETRNLVSLRPVRHDVRYYLVIEATINSYLHRTICVRSPLQFRNETSYALGLYYKKAVIDKLGLTLTGETTNPFDHNVRMAIIEPDATYNIPLYIAYHCPIHILPAYLEKYQVSDEGIYWKDLRGTANAFKDVCCEAKGDNNRNVFCVRAICTELPLMTRPSGCQVPNYLINIVPPVIFNNQLPFVIDVGIPGINYEVKIEPGEKINMHSLNHSNSVQFVFKVHNYLGTSWMGAVKLNMNLERKFVLMSADSESDLTKPFLLCLELCKILSWNIIIQSQYWIINKSGLPLFIQDCHSHITYEMPEEELMVFSQKNNKRSMVRLRAHQSEWSMPFGLDGITSMSLIVCRDIERGRKYQILTEIESSRLSPIFTKIITFLPYFFICNKTKRALRFMEENEEADLWNDLLPGQEMSFWPATESMKMKIKWRNSQLVSQHFGITHVGKTVLRMDNGSALCVEIEGGVSAPYRIIFRRYVTGDIPVRVDNLCDKLFLKLNQVDLGQVALLKPFQSLLYTWDDPTQTRELIWNVYNNNAAGYRALFETDGCGHEKVSFVTIERRHSVSHSSVTPKSLANTKSWSEDTSGVNHVPSAETETKSQTLEDMHQDEAEVYWVSYMEGEQRVLLFTQHKSVYLKARSIIDPEASKREIFLSIAAIGISVVVQESNLHNARRELLYASVIDSTAHWELYFSKRWRNLSLELSAWLENKYTNSVKTAQLENFIDVDFTKMQMTKPFFGKLRRTGICVIVREFNLNLEEAFLCSLINLVPRTPETKHSIAAKLRRDVSNMRVPSLRKIDNDTNSKSRHLIEQIYISPMVLRLKLLANPDGFNARNFSNVDGYNNVLRFIFEYAEKGTFERDVEFRLLDYRKSFIAVNRERFLSHLSRVYVAQIMEQFHVLVRLTTVLGNQYGYNFKSSGSNFCESDLLLMCGDESAERLAHEVACELGHATPDGMQASFLSGHDGHTLHYKMKDTNYRNPDVPPSAFLVDHSFVTEIDLETSGLITTSTNSIHREELRYFFKTLGKKTSMLFKAESSYSNVITDMIKRAQEVGLVTRMRLPRYINPHFGVELFSTHKAKGAYLLNAISKGHCIQNDSYWGHAALHSDGKYITLVSLQRIYYIEKANAWGSWNVKWTLETNQLLSPPTIAKNKLVLHITETEEETSSSMVDWYVESEAADILEWLVSTDDRELRAPRTLEQHTRDYRGDLLIQDLAHHQGEQAGLVLQKESSVVRMPGEVE</sequence>
<feature type="region of interest" description="Disordered" evidence="5">
    <location>
        <begin position="3634"/>
        <end position="3657"/>
    </location>
</feature>
<keyword evidence="3" id="KW-0445">Lipid transport</keyword>
<dbReference type="Gene3D" id="3.30.160.60">
    <property type="entry name" value="Classic Zinc Finger"/>
    <property type="match status" value="7"/>
</dbReference>
<feature type="compositionally biased region" description="Low complexity" evidence="5">
    <location>
        <begin position="3768"/>
        <end position="3777"/>
    </location>
</feature>
<feature type="domain" description="C2H2-type" evidence="6">
    <location>
        <begin position="1203"/>
        <end position="1230"/>
    </location>
</feature>
<evidence type="ECO:0000256" key="5">
    <source>
        <dbReference type="SAM" id="MobiDB-lite"/>
    </source>
</evidence>
<protein>
    <recommendedName>
        <fullName evidence="6">C2H2-type domain-containing protein</fullName>
    </recommendedName>
</protein>
<proteinExistence type="inferred from homology"/>